<dbReference type="GO" id="GO:0046872">
    <property type="term" value="F:metal ion binding"/>
    <property type="evidence" value="ECO:0007669"/>
    <property type="project" value="UniProtKB-KW"/>
</dbReference>
<keyword evidence="6 7" id="KW-0460">Magnesium</keyword>
<dbReference type="EMBL" id="WVUD01000002">
    <property type="protein sequence ID" value="MYL81863.1"/>
    <property type="molecule type" value="Genomic_DNA"/>
</dbReference>
<evidence type="ECO:0000256" key="4">
    <source>
        <dbReference type="ARBA" id="ARBA00022723"/>
    </source>
</evidence>
<feature type="region of interest" description="Disordered" evidence="9">
    <location>
        <begin position="261"/>
        <end position="284"/>
    </location>
</feature>
<evidence type="ECO:0000256" key="2">
    <source>
        <dbReference type="ARBA" id="ARBA00001946"/>
    </source>
</evidence>
<protein>
    <recommendedName>
        <fullName evidence="8">Inositol-1-monophosphatase</fullName>
        <ecNumber evidence="8">3.1.3.25</ecNumber>
    </recommendedName>
</protein>
<evidence type="ECO:0000256" key="5">
    <source>
        <dbReference type="ARBA" id="ARBA00022801"/>
    </source>
</evidence>
<sequence length="284" mass="30047">MVDDIAGLLPRTREAVLAAGERILADFGAPRDVRRKGRIDLVTATDLAVEAFLTTELARILPEAAFLAEETAAQTVLSGLTWIIDPLDGTTNFAHGFPFVCTSVALYDGQTPLLGCVNAPILGQCFTAAAGQGAFLNDAPIHVSTTDSLEAALVATGFPYAIRENLDEIMTDVRAMLDATQGIRRPGSAALDLAYVAAGRFDAFYELALNPWDVAAGVLLVAEAGGRVGGYRPAVPYRLGDFRILASNGALHEGMLELLGENEESEEKEESLRQPGGIIPPGPP</sequence>
<dbReference type="PRINTS" id="PR00377">
    <property type="entry name" value="IMPHPHTASES"/>
</dbReference>
<gene>
    <name evidence="10" type="ORF">GTA51_01770</name>
</gene>
<organism evidence="10 11">
    <name type="scientific">Solidesulfovibrio aerotolerans</name>
    <dbReference type="NCBI Taxonomy" id="295255"/>
    <lineage>
        <taxon>Bacteria</taxon>
        <taxon>Pseudomonadati</taxon>
        <taxon>Thermodesulfobacteriota</taxon>
        <taxon>Desulfovibrionia</taxon>
        <taxon>Desulfovibrionales</taxon>
        <taxon>Desulfovibrionaceae</taxon>
        <taxon>Solidesulfovibrio</taxon>
    </lineage>
</organism>
<dbReference type="GO" id="GO:0006020">
    <property type="term" value="P:inositol metabolic process"/>
    <property type="evidence" value="ECO:0007669"/>
    <property type="project" value="TreeGrafter"/>
</dbReference>
<dbReference type="GO" id="GO:0007165">
    <property type="term" value="P:signal transduction"/>
    <property type="evidence" value="ECO:0007669"/>
    <property type="project" value="TreeGrafter"/>
</dbReference>
<dbReference type="GO" id="GO:0046854">
    <property type="term" value="P:phosphatidylinositol phosphate biosynthetic process"/>
    <property type="evidence" value="ECO:0007669"/>
    <property type="project" value="InterPro"/>
</dbReference>
<proteinExistence type="inferred from homology"/>
<dbReference type="InterPro" id="IPR022337">
    <property type="entry name" value="Inositol_monophosphatase_SuhB"/>
</dbReference>
<comment type="similarity">
    <text evidence="3 8">Belongs to the inositol monophosphatase superfamily.</text>
</comment>
<dbReference type="AlphaFoldDB" id="A0A7C9ITY0"/>
<evidence type="ECO:0000256" key="1">
    <source>
        <dbReference type="ARBA" id="ARBA00001033"/>
    </source>
</evidence>
<evidence type="ECO:0000313" key="10">
    <source>
        <dbReference type="EMBL" id="MYL81863.1"/>
    </source>
</evidence>
<dbReference type="SUPFAM" id="SSF56655">
    <property type="entry name" value="Carbohydrate phosphatase"/>
    <property type="match status" value="1"/>
</dbReference>
<reference evidence="10 11" key="1">
    <citation type="submission" date="2020-01" db="EMBL/GenBank/DDBJ databases">
        <title>Genome sequence of Desulfovibrio aerotolerans DSM 16695(T).</title>
        <authorList>
            <person name="Karnachuk O."/>
            <person name="Avakyan M."/>
            <person name="Mardanov A."/>
            <person name="Kadnikov V."/>
            <person name="Ravin N."/>
        </authorList>
    </citation>
    <scope>NUCLEOTIDE SEQUENCE [LARGE SCALE GENOMIC DNA]</scope>
    <source>
        <strain evidence="10 11">DSM 16695</strain>
    </source>
</reference>
<dbReference type="EC" id="3.1.3.25" evidence="8"/>
<dbReference type="Pfam" id="PF00459">
    <property type="entry name" value="Inositol_P"/>
    <property type="match status" value="1"/>
</dbReference>
<accession>A0A7C9ITY0</accession>
<evidence type="ECO:0000313" key="11">
    <source>
        <dbReference type="Proteomes" id="UP000482487"/>
    </source>
</evidence>
<comment type="cofactor">
    <cofactor evidence="2 7 8">
        <name>Mg(2+)</name>
        <dbReference type="ChEBI" id="CHEBI:18420"/>
    </cofactor>
</comment>
<feature type="binding site" evidence="7">
    <location>
        <position position="85"/>
    </location>
    <ligand>
        <name>Mg(2+)</name>
        <dbReference type="ChEBI" id="CHEBI:18420"/>
        <label>1</label>
        <note>catalytic</note>
    </ligand>
</feature>
<dbReference type="PROSITE" id="PS00629">
    <property type="entry name" value="IMP_1"/>
    <property type="match status" value="1"/>
</dbReference>
<dbReference type="PANTHER" id="PTHR20854:SF4">
    <property type="entry name" value="INOSITOL-1-MONOPHOSPHATASE-RELATED"/>
    <property type="match status" value="1"/>
</dbReference>
<name>A0A7C9ITY0_9BACT</name>
<dbReference type="PROSITE" id="PS00630">
    <property type="entry name" value="IMP_2"/>
    <property type="match status" value="1"/>
</dbReference>
<feature type="binding site" evidence="7">
    <location>
        <position position="213"/>
    </location>
    <ligand>
        <name>Mg(2+)</name>
        <dbReference type="ChEBI" id="CHEBI:18420"/>
        <label>1</label>
        <note>catalytic</note>
    </ligand>
</feature>
<comment type="caution">
    <text evidence="10">The sequence shown here is derived from an EMBL/GenBank/DDBJ whole genome shotgun (WGS) entry which is preliminary data.</text>
</comment>
<dbReference type="Gene3D" id="3.40.190.80">
    <property type="match status" value="1"/>
</dbReference>
<dbReference type="InterPro" id="IPR033942">
    <property type="entry name" value="IMPase"/>
</dbReference>
<evidence type="ECO:0000256" key="3">
    <source>
        <dbReference type="ARBA" id="ARBA00009759"/>
    </source>
</evidence>
<evidence type="ECO:0000256" key="8">
    <source>
        <dbReference type="RuleBase" id="RU364068"/>
    </source>
</evidence>
<dbReference type="InterPro" id="IPR020550">
    <property type="entry name" value="Inositol_monophosphatase_CS"/>
</dbReference>
<comment type="catalytic activity">
    <reaction evidence="1 8">
        <text>a myo-inositol phosphate + H2O = myo-inositol + phosphate</text>
        <dbReference type="Rhea" id="RHEA:24056"/>
        <dbReference type="ChEBI" id="CHEBI:15377"/>
        <dbReference type="ChEBI" id="CHEBI:17268"/>
        <dbReference type="ChEBI" id="CHEBI:43474"/>
        <dbReference type="ChEBI" id="CHEBI:84139"/>
        <dbReference type="EC" id="3.1.3.25"/>
    </reaction>
</comment>
<evidence type="ECO:0000256" key="9">
    <source>
        <dbReference type="SAM" id="MobiDB-lite"/>
    </source>
</evidence>
<dbReference type="PANTHER" id="PTHR20854">
    <property type="entry name" value="INOSITOL MONOPHOSPHATASE"/>
    <property type="match status" value="1"/>
</dbReference>
<dbReference type="GO" id="GO:0008934">
    <property type="term" value="F:inositol monophosphate 1-phosphatase activity"/>
    <property type="evidence" value="ECO:0007669"/>
    <property type="project" value="InterPro"/>
</dbReference>
<dbReference type="InterPro" id="IPR000760">
    <property type="entry name" value="Inositol_monophosphatase-like"/>
</dbReference>
<dbReference type="CDD" id="cd01639">
    <property type="entry name" value="IMPase"/>
    <property type="match status" value="1"/>
</dbReference>
<keyword evidence="5 8" id="KW-0378">Hydrolase</keyword>
<keyword evidence="11" id="KW-1185">Reference proteome</keyword>
<dbReference type="Proteomes" id="UP000482487">
    <property type="component" value="Unassembled WGS sequence"/>
</dbReference>
<feature type="binding site" evidence="7">
    <location>
        <position position="69"/>
    </location>
    <ligand>
        <name>Mg(2+)</name>
        <dbReference type="ChEBI" id="CHEBI:18420"/>
        <label>1</label>
        <note>catalytic</note>
    </ligand>
</feature>
<dbReference type="FunFam" id="3.30.540.10:FF:000003">
    <property type="entry name" value="Inositol-1-monophosphatase"/>
    <property type="match status" value="1"/>
</dbReference>
<dbReference type="Gene3D" id="3.30.540.10">
    <property type="entry name" value="Fructose-1,6-Bisphosphatase, subunit A, domain 1"/>
    <property type="match status" value="1"/>
</dbReference>
<dbReference type="PRINTS" id="PR01959">
    <property type="entry name" value="SBIMPHPHTASE"/>
</dbReference>
<feature type="binding site" evidence="7">
    <location>
        <position position="88"/>
    </location>
    <ligand>
        <name>Mg(2+)</name>
        <dbReference type="ChEBI" id="CHEBI:18420"/>
        <label>1</label>
        <note>catalytic</note>
    </ligand>
</feature>
<dbReference type="RefSeq" id="WP_160958169.1">
    <property type="nucleotide sequence ID" value="NZ_WVUD01000002.1"/>
</dbReference>
<dbReference type="OrthoDB" id="9785695at2"/>
<keyword evidence="4 7" id="KW-0479">Metal-binding</keyword>
<dbReference type="InterPro" id="IPR020583">
    <property type="entry name" value="Inositol_monoP_metal-BS"/>
</dbReference>
<evidence type="ECO:0000256" key="7">
    <source>
        <dbReference type="PIRSR" id="PIRSR600760-2"/>
    </source>
</evidence>
<evidence type="ECO:0000256" key="6">
    <source>
        <dbReference type="ARBA" id="ARBA00022842"/>
    </source>
</evidence>
<feature type="binding site" evidence="7">
    <location>
        <position position="87"/>
    </location>
    <ligand>
        <name>Mg(2+)</name>
        <dbReference type="ChEBI" id="CHEBI:18420"/>
        <label>1</label>
        <note>catalytic</note>
    </ligand>
</feature>